<feature type="transmembrane region" description="Helical" evidence="5">
    <location>
        <begin position="341"/>
        <end position="366"/>
    </location>
</feature>
<evidence type="ECO:0000256" key="1">
    <source>
        <dbReference type="ARBA" id="ARBA00004141"/>
    </source>
</evidence>
<feature type="transmembrane region" description="Helical" evidence="5">
    <location>
        <begin position="245"/>
        <end position="264"/>
    </location>
</feature>
<dbReference type="InterPro" id="IPR001694">
    <property type="entry name" value="NADH_UbQ_OxRdtase_su1/FPO"/>
</dbReference>
<sequence>MATLLASFDLTLLITSVVKIVFLTFLVILPMVAYSVYAERRFSAIIQDRVGPNRTGIPLTLFGFKKDIQIFGIGGLVQPLADGLKFLLKEDFTPRTVNTFYYWLAPCLTMVPALMTCVVLPFGSELDLSFLNPLIVAAGGTGFTAPIKSVIADLNVGPLFVFAIASLGVYGIVLAGWSSNSKYPFLGGVRSSAQMISYELSLGLSVIPVLMVFGELNLSKMAIYQDANGWLLLPLWGNGLTVGRWVLWVPMLISFCIFTVAMFAETNRLPFDLAECETELVAGYHTEYSSMKFALFFMGEYAAMIIGSGIAVTLFLGGWSIPFAPLLGLEYTAGATPIWLGILHIATFFAKIVGFILFFILIRWSLPRFRFDQLMKLGWLFMFELALANVVLTAVLMIWFPLKF</sequence>
<keyword evidence="4 5" id="KW-0472">Membrane</keyword>
<keyword evidence="8" id="KW-1185">Reference proteome</keyword>
<comment type="subunit">
    <text evidence="5">NDH-1 is composed of 14 different subunits. Subunits NuoA, H, J, K, L, M, N constitute the membrane sector of the complex.</text>
</comment>
<evidence type="ECO:0000313" key="8">
    <source>
        <dbReference type="Proteomes" id="UP000190774"/>
    </source>
</evidence>
<dbReference type="EC" id="7.1.1.-" evidence="5"/>
<feature type="transmembrane region" description="Helical" evidence="5">
    <location>
        <begin position="100"/>
        <end position="123"/>
    </location>
</feature>
<dbReference type="PANTHER" id="PTHR11432:SF3">
    <property type="entry name" value="NADH-UBIQUINONE OXIDOREDUCTASE CHAIN 1"/>
    <property type="match status" value="1"/>
</dbReference>
<dbReference type="PANTHER" id="PTHR11432">
    <property type="entry name" value="NADH DEHYDROGENASE SUBUNIT 1"/>
    <property type="match status" value="1"/>
</dbReference>
<dbReference type="GO" id="GO:0048038">
    <property type="term" value="F:quinone binding"/>
    <property type="evidence" value="ECO:0007669"/>
    <property type="project" value="UniProtKB-KW"/>
</dbReference>
<keyword evidence="3 5" id="KW-1133">Transmembrane helix</keyword>
<protein>
    <recommendedName>
        <fullName evidence="5">NADH-quinone oxidoreductase subunit H</fullName>
        <ecNumber evidence="5">7.1.1.-</ecNumber>
    </recommendedName>
    <alternativeName>
        <fullName evidence="5">NADH dehydrogenase I subunit H</fullName>
    </alternativeName>
    <alternativeName>
        <fullName evidence="5">NDH-1 subunit H</fullName>
    </alternativeName>
</protein>
<dbReference type="GO" id="GO:0003954">
    <property type="term" value="F:NADH dehydrogenase activity"/>
    <property type="evidence" value="ECO:0007669"/>
    <property type="project" value="TreeGrafter"/>
</dbReference>
<dbReference type="EMBL" id="FUYE01000008">
    <property type="protein sequence ID" value="SKA98632.1"/>
    <property type="molecule type" value="Genomic_DNA"/>
</dbReference>
<keyword evidence="5" id="KW-1278">Translocase</keyword>
<name>A0A1T4Y9Z7_9BACT</name>
<feature type="transmembrane region" description="Helical" evidence="5">
    <location>
        <begin position="12"/>
        <end position="37"/>
    </location>
</feature>
<dbReference type="PROSITE" id="PS00668">
    <property type="entry name" value="COMPLEX1_ND1_2"/>
    <property type="match status" value="1"/>
</dbReference>
<evidence type="ECO:0000313" key="7">
    <source>
        <dbReference type="EMBL" id="SKA98632.1"/>
    </source>
</evidence>
<feature type="transmembrane region" description="Helical" evidence="5">
    <location>
        <begin position="301"/>
        <end position="321"/>
    </location>
</feature>
<feature type="transmembrane region" description="Helical" evidence="5">
    <location>
        <begin position="200"/>
        <end position="225"/>
    </location>
</feature>
<gene>
    <name evidence="5" type="primary">nuoH</name>
    <name evidence="7" type="ORF">SAMN02745166_02822</name>
</gene>
<comment type="catalytic activity">
    <reaction evidence="5">
        <text>a quinone + NADH + 5 H(+)(in) = a quinol + NAD(+) + 4 H(+)(out)</text>
        <dbReference type="Rhea" id="RHEA:57888"/>
        <dbReference type="ChEBI" id="CHEBI:15378"/>
        <dbReference type="ChEBI" id="CHEBI:24646"/>
        <dbReference type="ChEBI" id="CHEBI:57540"/>
        <dbReference type="ChEBI" id="CHEBI:57945"/>
        <dbReference type="ChEBI" id="CHEBI:132124"/>
    </reaction>
</comment>
<keyword evidence="5" id="KW-1003">Cell membrane</keyword>
<dbReference type="RefSeq" id="WP_078813989.1">
    <property type="nucleotide sequence ID" value="NZ_FUYE01000008.1"/>
</dbReference>
<evidence type="ECO:0000256" key="5">
    <source>
        <dbReference type="HAMAP-Rule" id="MF_01350"/>
    </source>
</evidence>
<dbReference type="AlphaFoldDB" id="A0A1T4Y9Z7"/>
<dbReference type="OrthoDB" id="9803734at2"/>
<keyword evidence="5" id="KW-0830">Ubiquinone</keyword>
<dbReference type="Proteomes" id="UP000190774">
    <property type="component" value="Unassembled WGS sequence"/>
</dbReference>
<evidence type="ECO:0000256" key="4">
    <source>
        <dbReference type="ARBA" id="ARBA00023136"/>
    </source>
</evidence>
<evidence type="ECO:0000256" key="2">
    <source>
        <dbReference type="ARBA" id="ARBA00022692"/>
    </source>
</evidence>
<accession>A0A1T4Y9Z7</accession>
<dbReference type="GO" id="GO:0016655">
    <property type="term" value="F:oxidoreductase activity, acting on NAD(P)H, quinone or similar compound as acceptor"/>
    <property type="evidence" value="ECO:0007669"/>
    <property type="project" value="UniProtKB-UniRule"/>
</dbReference>
<comment type="similarity">
    <text evidence="5 6">Belongs to the complex I subunit 1 family.</text>
</comment>
<keyword evidence="5" id="KW-0874">Quinone</keyword>
<keyword evidence="2 5" id="KW-0812">Transmembrane</keyword>
<dbReference type="STRING" id="48467.SAMN02745166_02822"/>
<dbReference type="InterPro" id="IPR018086">
    <property type="entry name" value="NADH_UbQ_OxRdtase_su1_CS"/>
</dbReference>
<reference evidence="8" key="1">
    <citation type="submission" date="2017-02" db="EMBL/GenBank/DDBJ databases">
        <authorList>
            <person name="Varghese N."/>
            <person name="Submissions S."/>
        </authorList>
    </citation>
    <scope>NUCLEOTIDE SEQUENCE [LARGE SCALE GENOMIC DNA]</scope>
    <source>
        <strain evidence="8">ATCC 700200</strain>
    </source>
</reference>
<feature type="transmembrane region" description="Helical" evidence="5">
    <location>
        <begin position="378"/>
        <end position="400"/>
    </location>
</feature>
<comment type="function">
    <text evidence="5">NDH-1 shuttles electrons from NADH, via FMN and iron-sulfur (Fe-S) centers, to quinones in the respiratory chain. The immediate electron acceptor for the enzyme in this species is believed to be ubiquinone. Couples the redox reaction to proton translocation (for every two electrons transferred, four hydrogen ions are translocated across the cytoplasmic membrane), and thus conserves the redox energy in a proton gradient. This subunit may bind ubiquinone.</text>
</comment>
<dbReference type="Pfam" id="PF00146">
    <property type="entry name" value="NADHdh"/>
    <property type="match status" value="1"/>
</dbReference>
<proteinExistence type="inferred from homology"/>
<evidence type="ECO:0000256" key="6">
    <source>
        <dbReference type="RuleBase" id="RU000471"/>
    </source>
</evidence>
<comment type="subcellular location">
    <subcellularLocation>
        <location evidence="5 6">Cell membrane</location>
        <topology evidence="5 6">Multi-pass membrane protein</topology>
    </subcellularLocation>
    <subcellularLocation>
        <location evidence="1">Membrane</location>
        <topology evidence="1">Multi-pass membrane protein</topology>
    </subcellularLocation>
</comment>
<dbReference type="GO" id="GO:0009060">
    <property type="term" value="P:aerobic respiration"/>
    <property type="evidence" value="ECO:0007669"/>
    <property type="project" value="TreeGrafter"/>
</dbReference>
<feature type="transmembrane region" description="Helical" evidence="5">
    <location>
        <begin position="159"/>
        <end position="179"/>
    </location>
</feature>
<organism evidence="7 8">
    <name type="scientific">Prosthecobacter debontii</name>
    <dbReference type="NCBI Taxonomy" id="48467"/>
    <lineage>
        <taxon>Bacteria</taxon>
        <taxon>Pseudomonadati</taxon>
        <taxon>Verrucomicrobiota</taxon>
        <taxon>Verrucomicrobiia</taxon>
        <taxon>Verrucomicrobiales</taxon>
        <taxon>Verrucomicrobiaceae</taxon>
        <taxon>Prosthecobacter</taxon>
    </lineage>
</organism>
<keyword evidence="5 6" id="KW-0520">NAD</keyword>
<evidence type="ECO:0000256" key="3">
    <source>
        <dbReference type="ARBA" id="ARBA00022989"/>
    </source>
</evidence>
<dbReference type="GO" id="GO:0005886">
    <property type="term" value="C:plasma membrane"/>
    <property type="evidence" value="ECO:0007669"/>
    <property type="project" value="UniProtKB-SubCell"/>
</dbReference>
<dbReference type="HAMAP" id="MF_01350">
    <property type="entry name" value="NDH1_NuoH"/>
    <property type="match status" value="1"/>
</dbReference>